<organism evidence="4 5">
    <name type="scientific">Kineosporia babensis</name>
    <dbReference type="NCBI Taxonomy" id="499548"/>
    <lineage>
        <taxon>Bacteria</taxon>
        <taxon>Bacillati</taxon>
        <taxon>Actinomycetota</taxon>
        <taxon>Actinomycetes</taxon>
        <taxon>Kineosporiales</taxon>
        <taxon>Kineosporiaceae</taxon>
        <taxon>Kineosporia</taxon>
    </lineage>
</organism>
<dbReference type="EMBL" id="JAJOMB010000013">
    <property type="protein sequence ID" value="MCD5313875.1"/>
    <property type="molecule type" value="Genomic_DNA"/>
</dbReference>
<dbReference type="PANTHER" id="PTHR10584:SF166">
    <property type="entry name" value="RIBOKINASE"/>
    <property type="match status" value="1"/>
</dbReference>
<dbReference type="SUPFAM" id="SSF53613">
    <property type="entry name" value="Ribokinase-like"/>
    <property type="match status" value="1"/>
</dbReference>
<evidence type="ECO:0000256" key="2">
    <source>
        <dbReference type="ARBA" id="ARBA00022777"/>
    </source>
</evidence>
<keyword evidence="5" id="KW-1185">Reference proteome</keyword>
<dbReference type="AlphaFoldDB" id="A0A9X1NH78"/>
<evidence type="ECO:0000259" key="3">
    <source>
        <dbReference type="Pfam" id="PF00294"/>
    </source>
</evidence>
<dbReference type="InterPro" id="IPR011611">
    <property type="entry name" value="PfkB_dom"/>
</dbReference>
<dbReference type="Pfam" id="PF00294">
    <property type="entry name" value="PfkB"/>
    <property type="match status" value="1"/>
</dbReference>
<gene>
    <name evidence="4" type="ORF">LR394_23485</name>
</gene>
<dbReference type="GO" id="GO:0016301">
    <property type="term" value="F:kinase activity"/>
    <property type="evidence" value="ECO:0007669"/>
    <property type="project" value="UniProtKB-KW"/>
</dbReference>
<protein>
    <submittedName>
        <fullName evidence="4">PfkB family carbohydrate kinase</fullName>
    </submittedName>
</protein>
<keyword evidence="1" id="KW-0808">Transferase</keyword>
<comment type="caution">
    <text evidence="4">The sequence shown here is derived from an EMBL/GenBank/DDBJ whole genome shotgun (WGS) entry which is preliminary data.</text>
</comment>
<dbReference type="PANTHER" id="PTHR10584">
    <property type="entry name" value="SUGAR KINASE"/>
    <property type="match status" value="1"/>
</dbReference>
<proteinExistence type="predicted"/>
<name>A0A9X1NH78_9ACTN</name>
<evidence type="ECO:0000256" key="1">
    <source>
        <dbReference type="ARBA" id="ARBA00022679"/>
    </source>
</evidence>
<dbReference type="Proteomes" id="UP001138997">
    <property type="component" value="Unassembled WGS sequence"/>
</dbReference>
<keyword evidence="2 4" id="KW-0418">Kinase</keyword>
<accession>A0A9X1NH78</accession>
<dbReference type="InterPro" id="IPR029056">
    <property type="entry name" value="Ribokinase-like"/>
</dbReference>
<evidence type="ECO:0000313" key="5">
    <source>
        <dbReference type="Proteomes" id="UP001138997"/>
    </source>
</evidence>
<feature type="domain" description="Carbohydrate kinase PfkB" evidence="3">
    <location>
        <begin position="2"/>
        <end position="246"/>
    </location>
</feature>
<evidence type="ECO:0000313" key="4">
    <source>
        <dbReference type="EMBL" id="MCD5313875.1"/>
    </source>
</evidence>
<sequence>MARNVAENLAVLGIPVELLSSIGDDGAGQGLLAGLRARGIGTAHVAVLPGETTAQYVALLGADGELVMGAAVMAVLDRITVEQLRAAWPSDESEWVFCDGNLPAPVLQEALGKPNPVAFDAVSTHKVLRLPRDLSGLALLSCNRQEARAWAAHHGVPRPSDDRAMASVLLEAGADAVLLTRGVQGLVVAGPGVLAELPAVPAQPIDVTGAGDALIGGTLAGLVRGADLIEAAQAGAERAARTVESELSVLPL</sequence>
<dbReference type="Gene3D" id="3.40.1190.20">
    <property type="match status" value="1"/>
</dbReference>
<reference evidence="4" key="1">
    <citation type="submission" date="2021-11" db="EMBL/GenBank/DDBJ databases">
        <title>Streptomyces corallinus and Kineosporia corallina sp. nov., two new coral-derived marine actinobacteria.</title>
        <authorList>
            <person name="Buangrab K."/>
            <person name="Sutthacheep M."/>
            <person name="Yeemin T."/>
            <person name="Harunari E."/>
            <person name="Igarashi Y."/>
            <person name="Sripreechasak P."/>
            <person name="Kanchanasin P."/>
            <person name="Tanasupawat S."/>
            <person name="Phongsopitanun W."/>
        </authorList>
    </citation>
    <scope>NUCLEOTIDE SEQUENCE</scope>
    <source>
        <strain evidence="4">JCM 31032</strain>
    </source>
</reference>